<dbReference type="AlphaFoldDB" id="B2GH24"/>
<organism evidence="2 3">
    <name type="scientific">Kocuria rhizophila (strain ATCC 9341 / DSM 348 / NBRC 103217 / DC2201)</name>
    <dbReference type="NCBI Taxonomy" id="378753"/>
    <lineage>
        <taxon>Bacteria</taxon>
        <taxon>Bacillati</taxon>
        <taxon>Actinomycetota</taxon>
        <taxon>Actinomycetes</taxon>
        <taxon>Micrococcales</taxon>
        <taxon>Micrococcaceae</taxon>
        <taxon>Kocuria</taxon>
    </lineage>
</organism>
<dbReference type="InterPro" id="IPR029058">
    <property type="entry name" value="AB_hydrolase_fold"/>
</dbReference>
<dbReference type="EMBL" id="AP009152">
    <property type="protein sequence ID" value="BAG30390.1"/>
    <property type="molecule type" value="Genomic_DNA"/>
</dbReference>
<dbReference type="STRING" id="378753.KRH_20430"/>
<dbReference type="Pfam" id="PF00756">
    <property type="entry name" value="Esterase"/>
    <property type="match status" value="1"/>
</dbReference>
<dbReference type="HOGENOM" id="CLU_026624_1_1_11"/>
<feature type="region of interest" description="Disordered" evidence="1">
    <location>
        <begin position="368"/>
        <end position="388"/>
    </location>
</feature>
<dbReference type="OrthoDB" id="3723842at2"/>
<dbReference type="KEGG" id="krh:KRH_20430"/>
<dbReference type="PANTHER" id="PTHR48098:SF1">
    <property type="entry name" value="DIACYLGLYCEROL ACYLTRANSFERASE_MYCOLYLTRANSFERASE AG85A"/>
    <property type="match status" value="1"/>
</dbReference>
<name>B2GH24_KOCRD</name>
<dbReference type="InterPro" id="IPR000801">
    <property type="entry name" value="Esterase-like"/>
</dbReference>
<evidence type="ECO:0000313" key="2">
    <source>
        <dbReference type="EMBL" id="BAG30390.1"/>
    </source>
</evidence>
<proteinExistence type="predicted"/>
<sequence length="388" mass="41167">MRGMRRSGSRVDGSRGSGLRVLAGCAVVATLLTGCGLGSPDGTASSSSGLYDTQAVKDAGFGDPEALRAQDHGITVTAARRLSQRAVDLTVETDAVSPDALGGRKSVVVIAPENYDPSTRYPVVYMLPGSSSPDASALQWYDEGHAEQLTQNLPVITVVMSGGQQGWYTDWATQDTGAQNWETFHLKELVPWVDAHLPTAADRKHRVVLGNSMGGYGAVRYAEERPDLFGEAVSLSGLLDLSSGAAKNNLVEASRQSTGETDAVFGDGTTTTEEQWRAHDPLSQSSRLSDVHVQLFAGTGNGQEGDIEPALRDTTATFARELESQGIAHQYTEYGRAGECDGGHVFGCWRPAAVVALGRWAERTGLRTTAPQPSVAPQFTDVTSGDKP</sequence>
<protein>
    <submittedName>
        <fullName evidence="2">Putative esterase family protein</fullName>
    </submittedName>
</protein>
<gene>
    <name evidence="2" type="ordered locus">KRH_20430</name>
</gene>
<evidence type="ECO:0000313" key="3">
    <source>
        <dbReference type="Proteomes" id="UP000008838"/>
    </source>
</evidence>
<dbReference type="InterPro" id="IPR050583">
    <property type="entry name" value="Mycobacterial_A85_antigen"/>
</dbReference>
<evidence type="ECO:0000256" key="1">
    <source>
        <dbReference type="SAM" id="MobiDB-lite"/>
    </source>
</evidence>
<dbReference type="PROSITE" id="PS51257">
    <property type="entry name" value="PROKAR_LIPOPROTEIN"/>
    <property type="match status" value="1"/>
</dbReference>
<keyword evidence="3" id="KW-1185">Reference proteome</keyword>
<dbReference type="RefSeq" id="WP_012399111.1">
    <property type="nucleotide sequence ID" value="NC_010617.1"/>
</dbReference>
<dbReference type="Proteomes" id="UP000008838">
    <property type="component" value="Chromosome"/>
</dbReference>
<dbReference type="PANTHER" id="PTHR48098">
    <property type="entry name" value="ENTEROCHELIN ESTERASE-RELATED"/>
    <property type="match status" value="1"/>
</dbReference>
<reference evidence="2 3" key="1">
    <citation type="journal article" date="2008" name="J. Bacteriol.">
        <title>Complete genome sequence of the soil actinomycete Kocuria rhizophila.</title>
        <authorList>
            <person name="Takarada H."/>
            <person name="Sekine M."/>
            <person name="Kosugi H."/>
            <person name="Matsuo Y."/>
            <person name="Fujisawa T."/>
            <person name="Omata S."/>
            <person name="Kishi E."/>
            <person name="Shimizu A."/>
            <person name="Tsukatani N."/>
            <person name="Tanikawa S."/>
            <person name="Fujita N."/>
            <person name="Harayama S."/>
        </authorList>
    </citation>
    <scope>NUCLEOTIDE SEQUENCE [LARGE SCALE GENOMIC DNA]</scope>
    <source>
        <strain evidence="3">ATCC 9341 / DSM 348 / NBRC 103217 / DC2201</strain>
    </source>
</reference>
<accession>B2GH24</accession>
<dbReference type="SUPFAM" id="SSF53474">
    <property type="entry name" value="alpha/beta-Hydrolases"/>
    <property type="match status" value="1"/>
</dbReference>
<dbReference type="eggNOG" id="COG0627">
    <property type="taxonomic scope" value="Bacteria"/>
</dbReference>
<dbReference type="ESTHER" id="kocrd-b2gh24">
    <property type="family name" value="A85-Mycolyl-transferase"/>
</dbReference>
<dbReference type="Gene3D" id="3.40.50.1820">
    <property type="entry name" value="alpha/beta hydrolase"/>
    <property type="match status" value="1"/>
</dbReference>
<dbReference type="GO" id="GO:0016747">
    <property type="term" value="F:acyltransferase activity, transferring groups other than amino-acyl groups"/>
    <property type="evidence" value="ECO:0007669"/>
    <property type="project" value="TreeGrafter"/>
</dbReference>